<dbReference type="Proteomes" id="UP000813385">
    <property type="component" value="Unassembled WGS sequence"/>
</dbReference>
<accession>A0A8K0TJM5</accession>
<gene>
    <name evidence="1" type="ORF">B0T11DRAFT_352645</name>
</gene>
<proteinExistence type="predicted"/>
<dbReference type="EMBL" id="JAGPXD010000003">
    <property type="protein sequence ID" value="KAH7362701.1"/>
    <property type="molecule type" value="Genomic_DNA"/>
</dbReference>
<evidence type="ECO:0000313" key="2">
    <source>
        <dbReference type="Proteomes" id="UP000813385"/>
    </source>
</evidence>
<organism evidence="1 2">
    <name type="scientific">Plectosphaerella cucumerina</name>
    <dbReference type="NCBI Taxonomy" id="40658"/>
    <lineage>
        <taxon>Eukaryota</taxon>
        <taxon>Fungi</taxon>
        <taxon>Dikarya</taxon>
        <taxon>Ascomycota</taxon>
        <taxon>Pezizomycotina</taxon>
        <taxon>Sordariomycetes</taxon>
        <taxon>Hypocreomycetidae</taxon>
        <taxon>Glomerellales</taxon>
        <taxon>Plectosphaerellaceae</taxon>
        <taxon>Plectosphaerella</taxon>
    </lineage>
</organism>
<dbReference type="AlphaFoldDB" id="A0A8K0TJM5"/>
<keyword evidence="2" id="KW-1185">Reference proteome</keyword>
<sequence>MPLDQDEFVHLLGDFYEFCDRVFWTIGIEYPPPSGWPTITPSTLGRLQLDNNTLELLWRIPYPKADPADDSNLSRPLIMPNTGVCDYRSSVAQAHLRDGSMPVPYGPNTGLDPRLPPSCVCLASGTGSWVVVDTDNGLVYWGERTRRPVAVLGETVTEPARAGDADWWRERANVYRPAEFFELCKQRYRDLAWIGLGRDRVSGMLLDLCWVDDTSWDEGHMAAAGAMMEAGWPGDREGRGWDRERFWERFVSWEDH</sequence>
<evidence type="ECO:0000313" key="1">
    <source>
        <dbReference type="EMBL" id="KAH7362701.1"/>
    </source>
</evidence>
<name>A0A8K0TJM5_9PEZI</name>
<protein>
    <submittedName>
        <fullName evidence="1">Uncharacterized protein</fullName>
    </submittedName>
</protein>
<dbReference type="OrthoDB" id="5343383at2759"/>
<reference evidence="1" key="1">
    <citation type="journal article" date="2021" name="Nat. Commun.">
        <title>Genetic determinants of endophytism in the Arabidopsis root mycobiome.</title>
        <authorList>
            <person name="Mesny F."/>
            <person name="Miyauchi S."/>
            <person name="Thiergart T."/>
            <person name="Pickel B."/>
            <person name="Atanasova L."/>
            <person name="Karlsson M."/>
            <person name="Huettel B."/>
            <person name="Barry K.W."/>
            <person name="Haridas S."/>
            <person name="Chen C."/>
            <person name="Bauer D."/>
            <person name="Andreopoulos W."/>
            <person name="Pangilinan J."/>
            <person name="LaButti K."/>
            <person name="Riley R."/>
            <person name="Lipzen A."/>
            <person name="Clum A."/>
            <person name="Drula E."/>
            <person name="Henrissat B."/>
            <person name="Kohler A."/>
            <person name="Grigoriev I.V."/>
            <person name="Martin F.M."/>
            <person name="Hacquard S."/>
        </authorList>
    </citation>
    <scope>NUCLEOTIDE SEQUENCE</scope>
    <source>
        <strain evidence="1">MPI-CAGE-AT-0016</strain>
    </source>
</reference>
<comment type="caution">
    <text evidence="1">The sequence shown here is derived from an EMBL/GenBank/DDBJ whole genome shotgun (WGS) entry which is preliminary data.</text>
</comment>